<comment type="subunit">
    <text evidence="5">Composed of a catalytic GlpA/B dimer and of membrane bound GlpC.</text>
</comment>
<comment type="caution">
    <text evidence="7">The sequence shown here is derived from an EMBL/GenBank/DDBJ whole genome shotgun (WGS) entry which is preliminary data.</text>
</comment>
<dbReference type="InterPro" id="IPR036188">
    <property type="entry name" value="FAD/NAD-bd_sf"/>
</dbReference>
<evidence type="ECO:0000256" key="3">
    <source>
        <dbReference type="ARBA" id="ARBA00022643"/>
    </source>
</evidence>
<evidence type="ECO:0000313" key="8">
    <source>
        <dbReference type="Proteomes" id="UP000224974"/>
    </source>
</evidence>
<dbReference type="Pfam" id="PF00890">
    <property type="entry name" value="FAD_binding_2"/>
    <property type="match status" value="1"/>
</dbReference>
<dbReference type="UniPathway" id="UPA00618">
    <property type="reaction ID" value="UER00673"/>
</dbReference>
<dbReference type="OrthoDB" id="6395323at2"/>
<name>A0A2C6D9W5_9GAMM</name>
<evidence type="ECO:0000256" key="5">
    <source>
        <dbReference type="HAMAP-Rule" id="MF_00753"/>
    </source>
</evidence>
<dbReference type="RefSeq" id="WP_029093903.1">
    <property type="nucleotide sequence ID" value="NZ_PDDX01000001.1"/>
</dbReference>
<comment type="similarity">
    <text evidence="1">Belongs to the carotenoid/retinoid oxidoreductase family.</text>
</comment>
<evidence type="ECO:0000259" key="6">
    <source>
        <dbReference type="Pfam" id="PF00890"/>
    </source>
</evidence>
<dbReference type="NCBIfam" id="TIGR03378">
    <property type="entry name" value="glycerol3P_GlpB"/>
    <property type="match status" value="1"/>
</dbReference>
<accession>A0A2C6D9W5</accession>
<dbReference type="EC" id="1.1.5.3" evidence="5"/>
<comment type="pathway">
    <text evidence="5">Polyol metabolism; glycerol degradation via glycerol kinase pathway; glycerone phosphate from sn-glycerol 3-phosphate (anaerobic route): step 1/1.</text>
</comment>
<comment type="cofactor">
    <cofactor evidence="5">
        <name>FMN</name>
        <dbReference type="ChEBI" id="CHEBI:58210"/>
    </cofactor>
</comment>
<dbReference type="STRING" id="1111728.GCA_000427805_04712"/>
<keyword evidence="8" id="KW-1185">Reference proteome</keyword>
<protein>
    <recommendedName>
        <fullName evidence="5">Anaerobic glycerol-3-phosphate dehydrogenase subunit B</fullName>
        <shortName evidence="5">Anaerobic G-3-P dehydrogenase subunit B</shortName>
        <shortName evidence="5">Anaerobic G3Pdhase B</shortName>
        <ecNumber evidence="5">1.1.5.3</ecNumber>
    </recommendedName>
</protein>
<reference evidence="8" key="1">
    <citation type="submission" date="2017-09" db="EMBL/GenBank/DDBJ databases">
        <title>FDA dAtabase for Regulatory Grade micrObial Sequences (FDA-ARGOS): Supporting development and validation of Infectious Disease Dx tests.</title>
        <authorList>
            <person name="Minogue T."/>
            <person name="Wolcott M."/>
            <person name="Wasieloski L."/>
            <person name="Aguilar W."/>
            <person name="Moore D."/>
            <person name="Tallon L."/>
            <person name="Sadzewicz L."/>
            <person name="Ott S."/>
            <person name="Zhao X."/>
            <person name="Nagaraj S."/>
            <person name="Vavikolanu K."/>
            <person name="Aluvathingal J."/>
            <person name="Nadendla S."/>
            <person name="Sichtig H."/>
        </authorList>
    </citation>
    <scope>NUCLEOTIDE SEQUENCE [LARGE SCALE GENOMIC DNA]</scope>
    <source>
        <strain evidence="8">FDAARGOS_387</strain>
    </source>
</reference>
<keyword evidence="3 5" id="KW-0288">FMN</keyword>
<dbReference type="InterPro" id="IPR003953">
    <property type="entry name" value="FAD-dep_OxRdtase_2_FAD-bd"/>
</dbReference>
<feature type="domain" description="FAD-dependent oxidoreductase 2 FAD-binding" evidence="6">
    <location>
        <begin position="4"/>
        <end position="403"/>
    </location>
</feature>
<comment type="similarity">
    <text evidence="5">Belongs to the anaerobic G-3-P dehydrogenase subunit B family.</text>
</comment>
<keyword evidence="2 5" id="KW-0285">Flavoprotein</keyword>
<evidence type="ECO:0000313" key="7">
    <source>
        <dbReference type="EMBL" id="PHI27976.1"/>
    </source>
</evidence>
<dbReference type="Gene3D" id="3.50.50.60">
    <property type="entry name" value="FAD/NAD(P)-binding domain"/>
    <property type="match status" value="1"/>
</dbReference>
<dbReference type="NCBIfam" id="NF003719">
    <property type="entry name" value="PRK05329.1-2"/>
    <property type="match status" value="1"/>
</dbReference>
<evidence type="ECO:0000256" key="1">
    <source>
        <dbReference type="ARBA" id="ARBA00006046"/>
    </source>
</evidence>
<dbReference type="PIRSF" id="PIRSF000141">
    <property type="entry name" value="Anaerobic_G3P_dh"/>
    <property type="match status" value="1"/>
</dbReference>
<sequence>MKFDIAIIGGGLAGLTCGIRLAEQGKRCAIISAGQSALHFSSGSLDFLSYMPDGSVVKNPLDALEDLAKQSPEHPYSRLGADCVSQMAQQAERLLINCGLSFTGNVAQNHMRMTPLGTQRATWLSPTEVPTSTIGEALPWKRIAIIGIEGFLDFQPQLAAGSLEGKGIEAITDYLHVPALDRLRNNPSEFRATNISRVLDLAENTELLADELVRLAQDVDAVILPACIGLDNPDAVSLLCRRVGKPVMLVPTLPPSLLGIRMHQALRSRFRQLGGQFMPGDAVLRADLDGDKVKKIYTRNHTDIPVTAEQVVLASGSFFSNGLVADFDRTYEPIFGLDMMTESQRADWTKESMFASQPYLRFGVKTDNQLRAMIDGKSISNLFAIGAVLGGYDPLQQGCGAGVSLVSAQYVAEQILAMSEVTA</sequence>
<dbReference type="PANTHER" id="PTHR43734:SF7">
    <property type="entry name" value="4,4'-DIAPONEUROSPORENE OXYGENASE"/>
    <property type="match status" value="1"/>
</dbReference>
<dbReference type="GO" id="GO:0004368">
    <property type="term" value="F:glycerol-3-phosphate dehydrogenase (quinone) activity"/>
    <property type="evidence" value="ECO:0007669"/>
    <property type="project" value="UniProtKB-UniRule"/>
</dbReference>
<dbReference type="NCBIfam" id="NF003720">
    <property type="entry name" value="PRK05329.1-3"/>
    <property type="match status" value="1"/>
</dbReference>
<organism evidence="7 8">
    <name type="scientific">Budvicia aquatica</name>
    <dbReference type="NCBI Taxonomy" id="82979"/>
    <lineage>
        <taxon>Bacteria</taxon>
        <taxon>Pseudomonadati</taxon>
        <taxon>Pseudomonadota</taxon>
        <taxon>Gammaproteobacteria</taxon>
        <taxon>Enterobacterales</taxon>
        <taxon>Budviciaceae</taxon>
        <taxon>Budvicia</taxon>
    </lineage>
</organism>
<dbReference type="SUPFAM" id="SSF51905">
    <property type="entry name" value="FAD/NAD(P)-binding domain"/>
    <property type="match status" value="1"/>
</dbReference>
<comment type="function">
    <text evidence="5">Conversion of glycerol 3-phosphate to dihydroxyacetone. Uses fumarate or nitrate as electron acceptor.</text>
</comment>
<dbReference type="GO" id="GO:0019563">
    <property type="term" value="P:glycerol catabolic process"/>
    <property type="evidence" value="ECO:0007669"/>
    <property type="project" value="UniProtKB-UniRule"/>
</dbReference>
<comment type="catalytic activity">
    <reaction evidence="5">
        <text>a quinone + sn-glycerol 3-phosphate = dihydroxyacetone phosphate + a quinol</text>
        <dbReference type="Rhea" id="RHEA:18977"/>
        <dbReference type="ChEBI" id="CHEBI:24646"/>
        <dbReference type="ChEBI" id="CHEBI:57597"/>
        <dbReference type="ChEBI" id="CHEBI:57642"/>
        <dbReference type="ChEBI" id="CHEBI:132124"/>
        <dbReference type="EC" id="1.1.5.3"/>
    </reaction>
</comment>
<gene>
    <name evidence="5" type="primary">glpB</name>
    <name evidence="7" type="ORF">CRN84_00780</name>
</gene>
<dbReference type="Proteomes" id="UP000224974">
    <property type="component" value="Unassembled WGS sequence"/>
</dbReference>
<dbReference type="InterPro" id="IPR009158">
    <property type="entry name" value="G3P_DH_GlpB_su"/>
</dbReference>
<proteinExistence type="inferred from homology"/>
<dbReference type="HAMAP" id="MF_00753">
    <property type="entry name" value="Glycerol3P_GlpB"/>
    <property type="match status" value="1"/>
</dbReference>
<dbReference type="GO" id="GO:0009331">
    <property type="term" value="C:glycerol-3-phosphate dehydrogenase (FAD) complex"/>
    <property type="evidence" value="ECO:0007669"/>
    <property type="project" value="InterPro"/>
</dbReference>
<dbReference type="AlphaFoldDB" id="A0A2C6D9W5"/>
<keyword evidence="4 5" id="KW-0560">Oxidoreductase</keyword>
<dbReference type="EMBL" id="PDDX01000001">
    <property type="protein sequence ID" value="PHI27976.1"/>
    <property type="molecule type" value="Genomic_DNA"/>
</dbReference>
<dbReference type="NCBIfam" id="NF003721">
    <property type="entry name" value="PRK05329.1-4"/>
    <property type="match status" value="1"/>
</dbReference>
<evidence type="ECO:0000256" key="4">
    <source>
        <dbReference type="ARBA" id="ARBA00023002"/>
    </source>
</evidence>
<dbReference type="NCBIfam" id="NF003718">
    <property type="entry name" value="PRK05329.1-1"/>
    <property type="match status" value="1"/>
</dbReference>
<dbReference type="PANTHER" id="PTHR43734">
    <property type="entry name" value="PHYTOENE DESATURASE"/>
    <property type="match status" value="1"/>
</dbReference>
<evidence type="ECO:0000256" key="2">
    <source>
        <dbReference type="ARBA" id="ARBA00022630"/>
    </source>
</evidence>